<protein>
    <submittedName>
        <fullName evidence="2">Uncharacterized protein</fullName>
    </submittedName>
</protein>
<evidence type="ECO:0000313" key="3">
    <source>
        <dbReference type="Proteomes" id="UP001633002"/>
    </source>
</evidence>
<sequence length="204" mass="23241">MDTRARSLEGAGGEIASPEKNHEWFNPRGAFEPQFDINAGSIPSSQSTVPSEFRKIPNDDYFDVTKLHPAVQTMLERGIQADSSQPRNKRESVLGNYKKCQVYRAIFSQTVPKMSELFLSRFRKNDASKAVMADQEDFSSDDEEQEEEEANEEDEHEYMADEEEENHGVKGENDHQKDEEVEKEAPATRKGGHLRSSWSLPMQV</sequence>
<proteinExistence type="predicted"/>
<dbReference type="AlphaFoldDB" id="A0ABD3I2N9"/>
<name>A0ABD3I2N9_9MARC</name>
<keyword evidence="3" id="KW-1185">Reference proteome</keyword>
<reference evidence="2 3" key="1">
    <citation type="submission" date="2024-09" db="EMBL/GenBank/DDBJ databases">
        <title>Chromosome-scale assembly of Riccia sorocarpa.</title>
        <authorList>
            <person name="Paukszto L."/>
        </authorList>
    </citation>
    <scope>NUCLEOTIDE SEQUENCE [LARGE SCALE GENOMIC DNA]</scope>
    <source>
        <strain evidence="2">LP-2024</strain>
        <tissue evidence="2">Aerial parts of the thallus</tissue>
    </source>
</reference>
<feature type="region of interest" description="Disordered" evidence="1">
    <location>
        <begin position="1"/>
        <end position="32"/>
    </location>
</feature>
<organism evidence="2 3">
    <name type="scientific">Riccia sorocarpa</name>
    <dbReference type="NCBI Taxonomy" id="122646"/>
    <lineage>
        <taxon>Eukaryota</taxon>
        <taxon>Viridiplantae</taxon>
        <taxon>Streptophyta</taxon>
        <taxon>Embryophyta</taxon>
        <taxon>Marchantiophyta</taxon>
        <taxon>Marchantiopsida</taxon>
        <taxon>Marchantiidae</taxon>
        <taxon>Marchantiales</taxon>
        <taxon>Ricciaceae</taxon>
        <taxon>Riccia</taxon>
    </lineage>
</organism>
<evidence type="ECO:0000256" key="1">
    <source>
        <dbReference type="SAM" id="MobiDB-lite"/>
    </source>
</evidence>
<dbReference type="EMBL" id="JBJQOH010000002">
    <property type="protein sequence ID" value="KAL3695884.1"/>
    <property type="molecule type" value="Genomic_DNA"/>
</dbReference>
<gene>
    <name evidence="2" type="ORF">R1sor_009960</name>
</gene>
<accession>A0ABD3I2N9</accession>
<comment type="caution">
    <text evidence="2">The sequence shown here is derived from an EMBL/GenBank/DDBJ whole genome shotgun (WGS) entry which is preliminary data.</text>
</comment>
<feature type="compositionally biased region" description="Acidic residues" evidence="1">
    <location>
        <begin position="134"/>
        <end position="165"/>
    </location>
</feature>
<evidence type="ECO:0000313" key="2">
    <source>
        <dbReference type="EMBL" id="KAL3695884.1"/>
    </source>
</evidence>
<dbReference type="Proteomes" id="UP001633002">
    <property type="component" value="Unassembled WGS sequence"/>
</dbReference>
<feature type="compositionally biased region" description="Basic and acidic residues" evidence="1">
    <location>
        <begin position="166"/>
        <end position="187"/>
    </location>
</feature>
<feature type="region of interest" description="Disordered" evidence="1">
    <location>
        <begin position="130"/>
        <end position="204"/>
    </location>
</feature>